<evidence type="ECO:0000313" key="3">
    <source>
        <dbReference type="EMBL" id="KAF2674585.1"/>
    </source>
</evidence>
<evidence type="ECO:0000259" key="2">
    <source>
        <dbReference type="Pfam" id="PF25438"/>
    </source>
</evidence>
<feature type="compositionally biased region" description="Polar residues" evidence="1">
    <location>
        <begin position="262"/>
        <end position="273"/>
    </location>
</feature>
<proteinExistence type="predicted"/>
<dbReference type="InterPro" id="IPR057218">
    <property type="entry name" value="DUF7896"/>
</dbReference>
<feature type="region of interest" description="Disordered" evidence="1">
    <location>
        <begin position="227"/>
        <end position="273"/>
    </location>
</feature>
<evidence type="ECO:0000256" key="1">
    <source>
        <dbReference type="SAM" id="MobiDB-lite"/>
    </source>
</evidence>
<name>A0A6A6UQM7_9PEZI</name>
<dbReference type="EMBL" id="MU004230">
    <property type="protein sequence ID" value="KAF2674585.1"/>
    <property type="molecule type" value="Genomic_DNA"/>
</dbReference>
<accession>A0A6A6UQM7</accession>
<sequence length="390" mass="42910">MDSLYSSSGLPINPDQFLHGVGGSALDRQQNLSTDSNRSFTLDCEEYSPTQPMQMTERSYSHPQHSNWLYQTPSNSNTTSSTHSPLKTIESTTPELRIGVFDPAEYVASLPIDNDQTLGQLTLSNPFGTDAPYAPHANTFGHWDQEAFSADMSRSASLASHAGSSVSSFPTPSDMVRMPSGSTQFSYFGDAEQPQFGSLPDGITTSYPYRPSRTSFSSQSSLLSPLSATGMKRSSSNYSTASFVSDSPTSPARLAPPRRQSTKSTRSIAPKATSTIELTEDHNMVRIKSSDGTSRKVGVLQRQKAPPMAARQVPNKLLCTECNEHPGGFRGEHELTRHTNLRHATKRKMWKCVDNRPRDSRFAMPQIALIKCRNCQEKKLYGAYYNAAAQ</sequence>
<feature type="compositionally biased region" description="Low complexity" evidence="1">
    <location>
        <begin position="72"/>
        <end position="85"/>
    </location>
</feature>
<feature type="domain" description="DUF7896" evidence="2">
    <location>
        <begin position="347"/>
        <end position="389"/>
    </location>
</feature>
<dbReference type="Pfam" id="PF25438">
    <property type="entry name" value="DUF7896"/>
    <property type="match status" value="1"/>
</dbReference>
<dbReference type="AlphaFoldDB" id="A0A6A6UQM7"/>
<dbReference type="Proteomes" id="UP000799302">
    <property type="component" value="Unassembled WGS sequence"/>
</dbReference>
<organism evidence="3 4">
    <name type="scientific">Microthyrium microscopicum</name>
    <dbReference type="NCBI Taxonomy" id="703497"/>
    <lineage>
        <taxon>Eukaryota</taxon>
        <taxon>Fungi</taxon>
        <taxon>Dikarya</taxon>
        <taxon>Ascomycota</taxon>
        <taxon>Pezizomycotina</taxon>
        <taxon>Dothideomycetes</taxon>
        <taxon>Dothideomycetes incertae sedis</taxon>
        <taxon>Microthyriales</taxon>
        <taxon>Microthyriaceae</taxon>
        <taxon>Microthyrium</taxon>
    </lineage>
</organism>
<evidence type="ECO:0000313" key="4">
    <source>
        <dbReference type="Proteomes" id="UP000799302"/>
    </source>
</evidence>
<dbReference type="PANTHER" id="PTHR42031:SF1">
    <property type="entry name" value="KEY LIME PATHOGENICITY PROTEIN"/>
    <property type="match status" value="1"/>
</dbReference>
<feature type="compositionally biased region" description="Polar residues" evidence="1">
    <location>
        <begin position="232"/>
        <end position="250"/>
    </location>
</feature>
<protein>
    <recommendedName>
        <fullName evidence="2">DUF7896 domain-containing protein</fullName>
    </recommendedName>
</protein>
<feature type="compositionally biased region" description="Polar residues" evidence="1">
    <location>
        <begin position="60"/>
        <end position="71"/>
    </location>
</feature>
<feature type="region of interest" description="Disordered" evidence="1">
    <location>
        <begin position="60"/>
        <end position="87"/>
    </location>
</feature>
<reference evidence="3" key="1">
    <citation type="journal article" date="2020" name="Stud. Mycol.">
        <title>101 Dothideomycetes genomes: a test case for predicting lifestyles and emergence of pathogens.</title>
        <authorList>
            <person name="Haridas S."/>
            <person name="Albert R."/>
            <person name="Binder M."/>
            <person name="Bloem J."/>
            <person name="Labutti K."/>
            <person name="Salamov A."/>
            <person name="Andreopoulos B."/>
            <person name="Baker S."/>
            <person name="Barry K."/>
            <person name="Bills G."/>
            <person name="Bluhm B."/>
            <person name="Cannon C."/>
            <person name="Castanera R."/>
            <person name="Culley D."/>
            <person name="Daum C."/>
            <person name="Ezra D."/>
            <person name="Gonzalez J."/>
            <person name="Henrissat B."/>
            <person name="Kuo A."/>
            <person name="Liang C."/>
            <person name="Lipzen A."/>
            <person name="Lutzoni F."/>
            <person name="Magnuson J."/>
            <person name="Mondo S."/>
            <person name="Nolan M."/>
            <person name="Ohm R."/>
            <person name="Pangilinan J."/>
            <person name="Park H.-J."/>
            <person name="Ramirez L."/>
            <person name="Alfaro M."/>
            <person name="Sun H."/>
            <person name="Tritt A."/>
            <person name="Yoshinaga Y."/>
            <person name="Zwiers L.-H."/>
            <person name="Turgeon B."/>
            <person name="Goodwin S."/>
            <person name="Spatafora J."/>
            <person name="Crous P."/>
            <person name="Grigoriev I."/>
        </authorList>
    </citation>
    <scope>NUCLEOTIDE SEQUENCE</scope>
    <source>
        <strain evidence="3">CBS 115976</strain>
    </source>
</reference>
<gene>
    <name evidence="3" type="ORF">BT63DRAFT_14536</name>
</gene>
<dbReference type="OrthoDB" id="5377599at2759"/>
<dbReference type="PANTHER" id="PTHR42031">
    <property type="entry name" value="KEY LIME PATHOGENICITY PROTEIN"/>
    <property type="match status" value="1"/>
</dbReference>
<keyword evidence="4" id="KW-1185">Reference proteome</keyword>